<evidence type="ECO:0000313" key="1">
    <source>
        <dbReference type="EMBL" id="EEZ74457.1"/>
    </source>
</evidence>
<dbReference type="AlphaFoldDB" id="D0WD85"/>
<comment type="caution">
    <text evidence="1">The sequence shown here is derived from an EMBL/GenBank/DDBJ whole genome shotgun (WGS) entry which is preliminary data.</text>
</comment>
<name>D0WD85_NEILA</name>
<gene>
    <name evidence="1" type="ORF">NEILACOT_05521</name>
</gene>
<dbReference type="EMBL" id="ACEQ02000045">
    <property type="protein sequence ID" value="EEZ74457.1"/>
    <property type="molecule type" value="Genomic_DNA"/>
</dbReference>
<sequence>MDKCCLKEVSDGIFCAAICLHNGGGDKFAQSKTLYISSLRRDD</sequence>
<dbReference type="Proteomes" id="UP000003843">
    <property type="component" value="Unassembled WGS sequence"/>
</dbReference>
<accession>D0WD85</accession>
<reference evidence="1 2" key="1">
    <citation type="submission" date="2009-10" db="EMBL/GenBank/DDBJ databases">
        <authorList>
            <person name="Weinstock G."/>
            <person name="Sodergren E."/>
            <person name="Clifton S."/>
            <person name="Fulton L."/>
            <person name="Fulton B."/>
            <person name="Courtney L."/>
            <person name="Fronick C."/>
            <person name="Harrison M."/>
            <person name="Strong C."/>
            <person name="Farmer C."/>
            <person name="Delahaunty K."/>
            <person name="Markovic C."/>
            <person name="Hall O."/>
            <person name="Minx P."/>
            <person name="Tomlinson C."/>
            <person name="Mitreva M."/>
            <person name="Nelson J."/>
            <person name="Hou S."/>
            <person name="Wollam A."/>
            <person name="Pepin K.H."/>
            <person name="Johnson M."/>
            <person name="Bhonagiri V."/>
            <person name="Nash W.E."/>
            <person name="Warren W."/>
            <person name="Chinwalla A."/>
            <person name="Mardis E.R."/>
            <person name="Wilson R.K."/>
        </authorList>
    </citation>
    <scope>NUCLEOTIDE SEQUENCE [LARGE SCALE GENOMIC DNA]</scope>
    <source>
        <strain evidence="1 2">ATCC 23970</strain>
    </source>
</reference>
<evidence type="ECO:0000313" key="2">
    <source>
        <dbReference type="Proteomes" id="UP000003843"/>
    </source>
</evidence>
<protein>
    <submittedName>
        <fullName evidence="1">Uncharacterized protein</fullName>
    </submittedName>
</protein>
<proteinExistence type="predicted"/>
<organism evidence="1 2">
    <name type="scientific">Neisseria lactamica ATCC 23970</name>
    <dbReference type="NCBI Taxonomy" id="546265"/>
    <lineage>
        <taxon>Bacteria</taxon>
        <taxon>Pseudomonadati</taxon>
        <taxon>Pseudomonadota</taxon>
        <taxon>Betaproteobacteria</taxon>
        <taxon>Neisseriales</taxon>
        <taxon>Neisseriaceae</taxon>
        <taxon>Neisseria</taxon>
    </lineage>
</organism>